<dbReference type="GO" id="GO:0046872">
    <property type="term" value="F:metal ion binding"/>
    <property type="evidence" value="ECO:0007669"/>
    <property type="project" value="UniProtKB-KW"/>
</dbReference>
<reference evidence="4 5" key="1">
    <citation type="journal article" date="2020" name="Biotechnol. Biofuels">
        <title>New insights from the biogas microbiome by comprehensive genome-resolved metagenomics of nearly 1600 species originating from multiple anaerobic digesters.</title>
        <authorList>
            <person name="Campanaro S."/>
            <person name="Treu L."/>
            <person name="Rodriguez-R L.M."/>
            <person name="Kovalovszki A."/>
            <person name="Ziels R.M."/>
            <person name="Maus I."/>
            <person name="Zhu X."/>
            <person name="Kougias P.G."/>
            <person name="Basile A."/>
            <person name="Luo G."/>
            <person name="Schluter A."/>
            <person name="Konstantinidis K.T."/>
            <person name="Angelidaki I."/>
        </authorList>
    </citation>
    <scope>NUCLEOTIDE SEQUENCE [LARGE SCALE GENOMIC DNA]</scope>
    <source>
        <strain evidence="4">AS27yjCOA_65</strain>
    </source>
</reference>
<proteinExistence type="predicted"/>
<sequence length="227" mass="25592">MEGYVKFRCVREDAAPLKESDVRALNHLRAVLRKPELNLLGETSVTLDTMKGPEKVGFGNVSCRASRKGSFIISGTRTGGYNVLLPEQYVLVDSYDIEANTLYCRGRIDASSESLSHAAIYEARNSVKIIAHIHSLELWRVLTDSKHRTSQQCPPLSDPSAKYGTPEIAKDIKHKLLKDENNEYNFIILGGHEEGFMFFHETADGILLTISKVFNEFLSWPIQRFCI</sequence>
<evidence type="ECO:0000259" key="3">
    <source>
        <dbReference type="Pfam" id="PF00596"/>
    </source>
</evidence>
<dbReference type="InterPro" id="IPR050197">
    <property type="entry name" value="Aldolase_class_II_sugar_metab"/>
</dbReference>
<dbReference type="GO" id="GO:0016832">
    <property type="term" value="F:aldehyde-lyase activity"/>
    <property type="evidence" value="ECO:0007669"/>
    <property type="project" value="TreeGrafter"/>
</dbReference>
<dbReference type="InterPro" id="IPR036409">
    <property type="entry name" value="Aldolase_II/adducin_N_sf"/>
</dbReference>
<evidence type="ECO:0000256" key="2">
    <source>
        <dbReference type="ARBA" id="ARBA00023239"/>
    </source>
</evidence>
<dbReference type="PANTHER" id="PTHR22789">
    <property type="entry name" value="FUCULOSE PHOSPHATE ALDOLASE"/>
    <property type="match status" value="1"/>
</dbReference>
<keyword evidence="1" id="KW-0479">Metal-binding</keyword>
<dbReference type="GO" id="GO:0019323">
    <property type="term" value="P:pentose catabolic process"/>
    <property type="evidence" value="ECO:0007669"/>
    <property type="project" value="TreeGrafter"/>
</dbReference>
<dbReference type="EMBL" id="JAAZON010000526">
    <property type="protein sequence ID" value="NMC63786.1"/>
    <property type="molecule type" value="Genomic_DNA"/>
</dbReference>
<gene>
    <name evidence="4" type="ORF">GYA55_11540</name>
</gene>
<dbReference type="InterPro" id="IPR001303">
    <property type="entry name" value="Aldolase_II/adducin_N"/>
</dbReference>
<protein>
    <submittedName>
        <fullName evidence="4">Class II aldolase/adducin family protein</fullName>
    </submittedName>
</protein>
<evidence type="ECO:0000256" key="1">
    <source>
        <dbReference type="ARBA" id="ARBA00022723"/>
    </source>
</evidence>
<feature type="domain" description="Class II aldolase/adducin N-terminal" evidence="3">
    <location>
        <begin position="55"/>
        <end position="192"/>
    </location>
</feature>
<accession>A0A7X9FT03</accession>
<name>A0A7X9FT03_9DELT</name>
<dbReference type="Pfam" id="PF00596">
    <property type="entry name" value="Aldolase_II"/>
    <property type="match status" value="1"/>
</dbReference>
<dbReference type="PANTHER" id="PTHR22789:SF0">
    <property type="entry name" value="3-OXO-TETRONATE 4-PHOSPHATE DECARBOXYLASE-RELATED"/>
    <property type="match status" value="1"/>
</dbReference>
<dbReference type="GO" id="GO:0005829">
    <property type="term" value="C:cytosol"/>
    <property type="evidence" value="ECO:0007669"/>
    <property type="project" value="TreeGrafter"/>
</dbReference>
<comment type="caution">
    <text evidence="4">The sequence shown here is derived from an EMBL/GenBank/DDBJ whole genome shotgun (WGS) entry which is preliminary data.</text>
</comment>
<organism evidence="4 5">
    <name type="scientific">SAR324 cluster bacterium</name>
    <dbReference type="NCBI Taxonomy" id="2024889"/>
    <lineage>
        <taxon>Bacteria</taxon>
        <taxon>Deltaproteobacteria</taxon>
        <taxon>SAR324 cluster</taxon>
    </lineage>
</organism>
<dbReference type="Proteomes" id="UP000524246">
    <property type="component" value="Unassembled WGS sequence"/>
</dbReference>
<dbReference type="Gene3D" id="3.40.225.10">
    <property type="entry name" value="Class II aldolase/adducin N-terminal domain"/>
    <property type="match status" value="1"/>
</dbReference>
<evidence type="ECO:0000313" key="5">
    <source>
        <dbReference type="Proteomes" id="UP000524246"/>
    </source>
</evidence>
<dbReference type="SUPFAM" id="SSF53639">
    <property type="entry name" value="AraD/HMP-PK domain-like"/>
    <property type="match status" value="1"/>
</dbReference>
<dbReference type="AlphaFoldDB" id="A0A7X9FT03"/>
<evidence type="ECO:0000313" key="4">
    <source>
        <dbReference type="EMBL" id="NMC63786.1"/>
    </source>
</evidence>
<keyword evidence="2" id="KW-0456">Lyase</keyword>